<evidence type="ECO:0000256" key="1">
    <source>
        <dbReference type="ARBA" id="ARBA00004127"/>
    </source>
</evidence>
<organism evidence="8 9">
    <name type="scientific">Acropora cervicornis</name>
    <name type="common">Staghorn coral</name>
    <dbReference type="NCBI Taxonomy" id="6130"/>
    <lineage>
        <taxon>Eukaryota</taxon>
        <taxon>Metazoa</taxon>
        <taxon>Cnidaria</taxon>
        <taxon>Anthozoa</taxon>
        <taxon>Hexacorallia</taxon>
        <taxon>Scleractinia</taxon>
        <taxon>Astrocoeniina</taxon>
        <taxon>Acroporidae</taxon>
        <taxon>Acropora</taxon>
    </lineage>
</organism>
<dbReference type="SUPFAM" id="SSF103473">
    <property type="entry name" value="MFS general substrate transporter"/>
    <property type="match status" value="1"/>
</dbReference>
<feature type="transmembrane region" description="Helical" evidence="7">
    <location>
        <begin position="344"/>
        <end position="367"/>
    </location>
</feature>
<keyword evidence="5 7" id="KW-1133">Transmembrane helix</keyword>
<dbReference type="InterPro" id="IPR036259">
    <property type="entry name" value="MFS_trans_sf"/>
</dbReference>
<evidence type="ECO:0000256" key="2">
    <source>
        <dbReference type="ARBA" id="ARBA00007467"/>
    </source>
</evidence>
<gene>
    <name evidence="8" type="ORF">P5673_006423</name>
</gene>
<dbReference type="GO" id="GO:0012505">
    <property type="term" value="C:endomembrane system"/>
    <property type="evidence" value="ECO:0007669"/>
    <property type="project" value="UniProtKB-SubCell"/>
</dbReference>
<feature type="transmembrane region" description="Helical" evidence="7">
    <location>
        <begin position="291"/>
        <end position="311"/>
    </location>
</feature>
<name>A0AAD9QYK3_ACRCE</name>
<dbReference type="PANTHER" id="PTHR10981:SF0">
    <property type="entry name" value="BATTENIN"/>
    <property type="match status" value="1"/>
</dbReference>
<dbReference type="PANTHER" id="PTHR10981">
    <property type="entry name" value="BATTENIN"/>
    <property type="match status" value="1"/>
</dbReference>
<keyword evidence="6 7" id="KW-0472">Membrane</keyword>
<feature type="transmembrane region" description="Helical" evidence="7">
    <location>
        <begin position="168"/>
        <end position="185"/>
    </location>
</feature>
<proteinExistence type="inferred from homology"/>
<comment type="caution">
    <text evidence="8">The sequence shown here is derived from an EMBL/GenBank/DDBJ whole genome shotgun (WGS) entry which is preliminary data.</text>
</comment>
<dbReference type="Pfam" id="PF02487">
    <property type="entry name" value="CLN3"/>
    <property type="match status" value="1"/>
</dbReference>
<dbReference type="InterPro" id="IPR003492">
    <property type="entry name" value="Battenin_disease_Cln3"/>
</dbReference>
<evidence type="ECO:0000313" key="8">
    <source>
        <dbReference type="EMBL" id="KAK2569485.1"/>
    </source>
</evidence>
<evidence type="ECO:0000256" key="3">
    <source>
        <dbReference type="ARBA" id="ARBA00022448"/>
    </source>
</evidence>
<keyword evidence="3" id="KW-0813">Transport</keyword>
<dbReference type="EMBL" id="JARQWQ010000010">
    <property type="protein sequence ID" value="KAK2569485.1"/>
    <property type="molecule type" value="Genomic_DNA"/>
</dbReference>
<dbReference type="PRINTS" id="PR01315">
    <property type="entry name" value="BATTENIN"/>
</dbReference>
<feature type="transmembrane region" description="Helical" evidence="7">
    <location>
        <begin position="54"/>
        <end position="75"/>
    </location>
</feature>
<feature type="transmembrane region" description="Helical" evidence="7">
    <location>
        <begin position="379"/>
        <end position="402"/>
    </location>
</feature>
<evidence type="ECO:0000256" key="7">
    <source>
        <dbReference type="RuleBase" id="RU361113"/>
    </source>
</evidence>
<sequence length="457" mass="51179">MKTSESANDMNSTPTEKAKIIISFFLLGILLLVYDEICLTAAEDIISGSRISTTSVVIAIASSALVVQTIVPWFLQKCSYLCKSCITACLLLTGLLVIVWAEKINLRLFGISVIEAGVSFGEITFLALTAFYHDVTVSALVTGFGSASIVGPLYYTGLTTWLCITPRITVLTTIHWPFLIIILYYCTLDKKDDTVVSKSEQHKDVTYTRLWGSADCDDGEVPRVQQDPLTLKEKFLVAKQISPFMTFLFLTYFAEYLSNQSIITTLAFSNSSFSPRDHYQYYMICYQLGKFLGRSHIFVLTCACANLVPYVRIQRTWILALTGLAHMFFFLTSSWFRFVPHVSIILALCFTEGFVVGSMFLNSIYTVSEKITDLTKREFALSLLTIGDAFGKLTAGMLGLHLEQQLKSHCMIDLKLGNNCITRHQKASGWSRANEQCLTNHHQFMKFNITISNSTAL</sequence>
<evidence type="ECO:0000313" key="9">
    <source>
        <dbReference type="Proteomes" id="UP001249851"/>
    </source>
</evidence>
<evidence type="ECO:0000256" key="4">
    <source>
        <dbReference type="ARBA" id="ARBA00022692"/>
    </source>
</evidence>
<feature type="transmembrane region" description="Helical" evidence="7">
    <location>
        <begin position="318"/>
        <end position="338"/>
    </location>
</feature>
<feature type="transmembrane region" description="Helical" evidence="7">
    <location>
        <begin position="81"/>
        <end position="101"/>
    </location>
</feature>
<keyword evidence="9" id="KW-1185">Reference proteome</keyword>
<keyword evidence="7" id="KW-0458">Lysosome</keyword>
<dbReference type="Proteomes" id="UP001249851">
    <property type="component" value="Unassembled WGS sequence"/>
</dbReference>
<evidence type="ECO:0000256" key="6">
    <source>
        <dbReference type="ARBA" id="ARBA00023136"/>
    </source>
</evidence>
<feature type="transmembrane region" description="Helical" evidence="7">
    <location>
        <begin position="20"/>
        <end position="42"/>
    </location>
</feature>
<reference evidence="8" key="2">
    <citation type="journal article" date="2023" name="Science">
        <title>Genomic signatures of disease resistance in endangered staghorn corals.</title>
        <authorList>
            <person name="Vollmer S.V."/>
            <person name="Selwyn J.D."/>
            <person name="Despard B.A."/>
            <person name="Roesel C.L."/>
        </authorList>
    </citation>
    <scope>NUCLEOTIDE SEQUENCE</scope>
    <source>
        <strain evidence="8">K2</strain>
    </source>
</reference>
<dbReference type="AlphaFoldDB" id="A0AAD9QYK3"/>
<dbReference type="GO" id="GO:0051453">
    <property type="term" value="P:regulation of intracellular pH"/>
    <property type="evidence" value="ECO:0007669"/>
    <property type="project" value="TreeGrafter"/>
</dbReference>
<comment type="similarity">
    <text evidence="2 7">Belongs to the battenin family.</text>
</comment>
<reference evidence="8" key="1">
    <citation type="journal article" date="2023" name="G3 (Bethesda)">
        <title>Whole genome assembly and annotation of the endangered Caribbean coral Acropora cervicornis.</title>
        <authorList>
            <person name="Selwyn J.D."/>
            <person name="Vollmer S.V."/>
        </authorList>
    </citation>
    <scope>NUCLEOTIDE SEQUENCE</scope>
    <source>
        <strain evidence="8">K2</strain>
    </source>
</reference>
<accession>A0AAD9QYK3</accession>
<feature type="transmembrane region" description="Helical" evidence="7">
    <location>
        <begin position="108"/>
        <end position="131"/>
    </location>
</feature>
<comment type="subcellular location">
    <subcellularLocation>
        <location evidence="1">Endomembrane system</location>
        <topology evidence="1">Multi-pass membrane protein</topology>
    </subcellularLocation>
    <subcellularLocation>
        <location evidence="7">Lysosome membrane</location>
        <topology evidence="7">Multi-pass membrane protein</topology>
    </subcellularLocation>
</comment>
<feature type="transmembrane region" description="Helical" evidence="7">
    <location>
        <begin position="137"/>
        <end position="156"/>
    </location>
</feature>
<evidence type="ECO:0000256" key="5">
    <source>
        <dbReference type="ARBA" id="ARBA00022989"/>
    </source>
</evidence>
<dbReference type="GO" id="GO:0005765">
    <property type="term" value="C:lysosomal membrane"/>
    <property type="evidence" value="ECO:0007669"/>
    <property type="project" value="UniProtKB-SubCell"/>
</dbReference>
<keyword evidence="4 7" id="KW-0812">Transmembrane</keyword>
<protein>
    <recommendedName>
        <fullName evidence="7">Battenin</fullName>
    </recommendedName>
</protein>